<dbReference type="AlphaFoldDB" id="A0A2N3U756"/>
<accession>A0A2N3U756</accession>
<name>A0A2N3U756_9BACT</name>
<protein>
    <submittedName>
        <fullName evidence="1">Uncharacterized protein</fullName>
    </submittedName>
</protein>
<dbReference type="EMBL" id="PJMU01000005">
    <property type="protein sequence ID" value="PKV62590.1"/>
    <property type="molecule type" value="Genomic_DNA"/>
</dbReference>
<proteinExistence type="predicted"/>
<gene>
    <name evidence="1" type="ORF">BD749_3793</name>
</gene>
<comment type="caution">
    <text evidence="1">The sequence shown here is derived from an EMBL/GenBank/DDBJ whole genome shotgun (WGS) entry which is preliminary data.</text>
</comment>
<dbReference type="Proteomes" id="UP000233782">
    <property type="component" value="Unassembled WGS sequence"/>
</dbReference>
<evidence type="ECO:0000313" key="1">
    <source>
        <dbReference type="EMBL" id="PKV62590.1"/>
    </source>
</evidence>
<keyword evidence="2" id="KW-1185">Reference proteome</keyword>
<sequence>MKLHGKKPGDQPGFLFLVGIANRQTLRIATKLTLKN</sequence>
<evidence type="ECO:0000313" key="2">
    <source>
        <dbReference type="Proteomes" id="UP000233782"/>
    </source>
</evidence>
<organism evidence="1 2">
    <name type="scientific">Pontibacter ramchanderi</name>
    <dbReference type="NCBI Taxonomy" id="1179743"/>
    <lineage>
        <taxon>Bacteria</taxon>
        <taxon>Pseudomonadati</taxon>
        <taxon>Bacteroidota</taxon>
        <taxon>Cytophagia</taxon>
        <taxon>Cytophagales</taxon>
        <taxon>Hymenobacteraceae</taxon>
        <taxon>Pontibacter</taxon>
    </lineage>
</organism>
<reference evidence="1 2" key="1">
    <citation type="submission" date="2017-12" db="EMBL/GenBank/DDBJ databases">
        <title>Genomic Encyclopedia of Type Strains, Phase III (KMG-III): the genomes of soil and plant-associated and newly described type strains.</title>
        <authorList>
            <person name="Whitman W."/>
        </authorList>
    </citation>
    <scope>NUCLEOTIDE SEQUENCE [LARGE SCALE GENOMIC DNA]</scope>
    <source>
        <strain evidence="1 2">LP43</strain>
    </source>
</reference>